<protein>
    <submittedName>
        <fullName evidence="1">Uncharacterized protein</fullName>
    </submittedName>
</protein>
<evidence type="ECO:0000313" key="2">
    <source>
        <dbReference type="Proteomes" id="UP000494109"/>
    </source>
</evidence>
<reference evidence="1 2" key="1">
    <citation type="submission" date="2019-09" db="EMBL/GenBank/DDBJ databases">
        <authorList>
            <person name="Depoorter E."/>
        </authorList>
    </citation>
    <scope>NUCLEOTIDE SEQUENCE [LARGE SCALE GENOMIC DNA]</scope>
    <source>
        <strain evidence="1">R-71033</strain>
    </source>
</reference>
<name>A0A6P2VDJ2_9BURK</name>
<sequence>MFDIEAHKKYLESILATGKFDNLARFGVWCCIGLAHDDSIFEFLATHAGGTSTQIRQRVGDYLDQVWNGNENSNPLSDLEQVDWDPDAVEMEDDAAAQGATDLLAGLSFLAQWCTGHNVERLVACAEVLINRIDYLESFELIGGHAANPVENEMNAQKNFARDLVAGILSDQDKRKYHEWLFNLGTP</sequence>
<proteinExistence type="predicted"/>
<organism evidence="1 2">
    <name type="scientific">Burkholderia contaminans</name>
    <dbReference type="NCBI Taxonomy" id="488447"/>
    <lineage>
        <taxon>Bacteria</taxon>
        <taxon>Pseudomonadati</taxon>
        <taxon>Pseudomonadota</taxon>
        <taxon>Betaproteobacteria</taxon>
        <taxon>Burkholderiales</taxon>
        <taxon>Burkholderiaceae</taxon>
        <taxon>Burkholderia</taxon>
        <taxon>Burkholderia cepacia complex</taxon>
    </lineage>
</organism>
<dbReference type="AlphaFoldDB" id="A0A6P2VDJ2"/>
<accession>A0A6P2VDJ2</accession>
<gene>
    <name evidence="1" type="ORF">BCO71033_00528</name>
</gene>
<dbReference type="RefSeq" id="WP_144020713.1">
    <property type="nucleotide sequence ID" value="NZ_CABVQS010000002.1"/>
</dbReference>
<evidence type="ECO:0000313" key="1">
    <source>
        <dbReference type="EMBL" id="VWC82011.1"/>
    </source>
</evidence>
<dbReference type="Proteomes" id="UP000494109">
    <property type="component" value="Unassembled WGS sequence"/>
</dbReference>
<dbReference type="EMBL" id="CABVQS010000002">
    <property type="protein sequence ID" value="VWC82011.1"/>
    <property type="molecule type" value="Genomic_DNA"/>
</dbReference>